<organism evidence="1 2">
    <name type="scientific">Trifolium medium</name>
    <dbReference type="NCBI Taxonomy" id="97028"/>
    <lineage>
        <taxon>Eukaryota</taxon>
        <taxon>Viridiplantae</taxon>
        <taxon>Streptophyta</taxon>
        <taxon>Embryophyta</taxon>
        <taxon>Tracheophyta</taxon>
        <taxon>Spermatophyta</taxon>
        <taxon>Magnoliopsida</taxon>
        <taxon>eudicotyledons</taxon>
        <taxon>Gunneridae</taxon>
        <taxon>Pentapetalae</taxon>
        <taxon>rosids</taxon>
        <taxon>fabids</taxon>
        <taxon>Fabales</taxon>
        <taxon>Fabaceae</taxon>
        <taxon>Papilionoideae</taxon>
        <taxon>50 kb inversion clade</taxon>
        <taxon>NPAAA clade</taxon>
        <taxon>Hologalegina</taxon>
        <taxon>IRL clade</taxon>
        <taxon>Trifolieae</taxon>
        <taxon>Trifolium</taxon>
    </lineage>
</organism>
<keyword evidence="2" id="KW-1185">Reference proteome</keyword>
<reference evidence="1 2" key="1">
    <citation type="journal article" date="2018" name="Front. Plant Sci.">
        <title>Red Clover (Trifolium pratense) and Zigzag Clover (T. medium) - A Picture of Genomic Similarities and Differences.</title>
        <authorList>
            <person name="Dluhosova J."/>
            <person name="Istvanek J."/>
            <person name="Nedelnik J."/>
            <person name="Repkova J."/>
        </authorList>
    </citation>
    <scope>NUCLEOTIDE SEQUENCE [LARGE SCALE GENOMIC DNA]</scope>
    <source>
        <strain evidence="2">cv. 10/8</strain>
        <tissue evidence="1">Leaf</tissue>
    </source>
</reference>
<sequence length="71" mass="7826">MENFMSYDSIIRNKSPRNKGTLVGDNDGREDGLEPICNSFDVSLIVGLGITSMIKDLKDFLSNVLAHNIPV</sequence>
<proteinExistence type="predicted"/>
<comment type="caution">
    <text evidence="1">The sequence shown here is derived from an EMBL/GenBank/DDBJ whole genome shotgun (WGS) entry which is preliminary data.</text>
</comment>
<dbReference type="Proteomes" id="UP000265520">
    <property type="component" value="Unassembled WGS sequence"/>
</dbReference>
<protein>
    <submittedName>
        <fullName evidence="1">Uncharacterized protein</fullName>
    </submittedName>
</protein>
<evidence type="ECO:0000313" key="1">
    <source>
        <dbReference type="EMBL" id="MCI22374.1"/>
    </source>
</evidence>
<name>A0A392QDX7_9FABA</name>
<evidence type="ECO:0000313" key="2">
    <source>
        <dbReference type="Proteomes" id="UP000265520"/>
    </source>
</evidence>
<feature type="non-terminal residue" evidence="1">
    <location>
        <position position="71"/>
    </location>
</feature>
<accession>A0A392QDX7</accession>
<dbReference type="AlphaFoldDB" id="A0A392QDX7"/>
<dbReference type="EMBL" id="LXQA010130179">
    <property type="protein sequence ID" value="MCI22374.1"/>
    <property type="molecule type" value="Genomic_DNA"/>
</dbReference>